<dbReference type="OrthoDB" id="9810967at2"/>
<dbReference type="HOGENOM" id="CLU_053947_2_1_6"/>
<name>A0A0C5VJW3_9GAMM</name>
<dbReference type="KEGG" id="gsn:YC6258_02924"/>
<dbReference type="UniPathway" id="UPA00115">
    <property type="reaction ID" value="UER00409"/>
</dbReference>
<comment type="pathway">
    <text evidence="3 7">Carbohydrate degradation; pentose phosphate pathway; D-ribulose 5-phosphate from D-glucose 6-phosphate (oxidative stage): step 2/3.</text>
</comment>
<comment type="function">
    <text evidence="2 7">Hydrolysis of 6-phosphogluconolactone to 6-phosphogluconate.</text>
</comment>
<comment type="similarity">
    <text evidence="4 7">Belongs to the glucosamine/galactosamine-6-phosphate isomerase family. 6-phosphogluconolactonase subfamily.</text>
</comment>
<evidence type="ECO:0000313" key="9">
    <source>
        <dbReference type="EMBL" id="AJQ94962.1"/>
    </source>
</evidence>
<comment type="catalytic activity">
    <reaction evidence="1 7">
        <text>6-phospho-D-glucono-1,5-lactone + H2O = 6-phospho-D-gluconate + H(+)</text>
        <dbReference type="Rhea" id="RHEA:12556"/>
        <dbReference type="ChEBI" id="CHEBI:15377"/>
        <dbReference type="ChEBI" id="CHEBI:15378"/>
        <dbReference type="ChEBI" id="CHEBI:57955"/>
        <dbReference type="ChEBI" id="CHEBI:58759"/>
        <dbReference type="EC" id="3.1.1.31"/>
    </reaction>
</comment>
<evidence type="ECO:0000259" key="8">
    <source>
        <dbReference type="Pfam" id="PF01182"/>
    </source>
</evidence>
<sequence length="231" mass="25070">MNLHEYPSAEALDQALASAVSEQLQQDIDNNGVASMAVSGGSTPKGLFARLSKMDLAWEKVIVTLVDERWVNPEHADSNEKLVRDCLLQNCAVAAQLIGLKNGHSSAEQGVTELHSVLQQLPEKFSVVVLGMGGDGHTASFFPQSPQLAAAVDMNTEYSCCATNPVTAPHERMTLTLPRILSTKSLFLHITGAQKKQIFEQACQAGPLTEYPVRSVIDQSIVDLDVYWTHA</sequence>
<dbReference type="STRING" id="1445510.YC6258_02924"/>
<dbReference type="GO" id="GO:0005975">
    <property type="term" value="P:carbohydrate metabolic process"/>
    <property type="evidence" value="ECO:0007669"/>
    <property type="project" value="UniProtKB-UniRule"/>
</dbReference>
<evidence type="ECO:0000256" key="7">
    <source>
        <dbReference type="RuleBase" id="RU365095"/>
    </source>
</evidence>
<dbReference type="Pfam" id="PF01182">
    <property type="entry name" value="Glucosamine_iso"/>
    <property type="match status" value="1"/>
</dbReference>
<keyword evidence="7 9" id="KW-0378">Hydrolase</keyword>
<proteinExistence type="inferred from homology"/>
<evidence type="ECO:0000256" key="2">
    <source>
        <dbReference type="ARBA" id="ARBA00002681"/>
    </source>
</evidence>
<feature type="domain" description="Glucosamine/galactosamine-6-phosphate isomerase" evidence="8">
    <location>
        <begin position="8"/>
        <end position="217"/>
    </location>
</feature>
<dbReference type="SUPFAM" id="SSF100950">
    <property type="entry name" value="NagB/RpiA/CoA transferase-like"/>
    <property type="match status" value="1"/>
</dbReference>
<evidence type="ECO:0000256" key="3">
    <source>
        <dbReference type="ARBA" id="ARBA00004961"/>
    </source>
</evidence>
<evidence type="ECO:0000256" key="6">
    <source>
        <dbReference type="ARBA" id="ARBA00020337"/>
    </source>
</evidence>
<dbReference type="InterPro" id="IPR006148">
    <property type="entry name" value="Glc/Gal-6P_isomerase"/>
</dbReference>
<dbReference type="InterPro" id="IPR005900">
    <property type="entry name" value="6-phosphogluconolactonase_DevB"/>
</dbReference>
<keyword evidence="9" id="KW-0413">Isomerase</keyword>
<evidence type="ECO:0000256" key="5">
    <source>
        <dbReference type="ARBA" id="ARBA00013198"/>
    </source>
</evidence>
<dbReference type="InterPro" id="IPR037171">
    <property type="entry name" value="NagB/RpiA_transferase-like"/>
</dbReference>
<dbReference type="PANTHER" id="PTHR11054:SF0">
    <property type="entry name" value="6-PHOSPHOGLUCONOLACTONASE"/>
    <property type="match status" value="1"/>
</dbReference>
<organism evidence="9 10">
    <name type="scientific">Gynuella sunshinyii YC6258</name>
    <dbReference type="NCBI Taxonomy" id="1445510"/>
    <lineage>
        <taxon>Bacteria</taxon>
        <taxon>Pseudomonadati</taxon>
        <taxon>Pseudomonadota</taxon>
        <taxon>Gammaproteobacteria</taxon>
        <taxon>Oceanospirillales</taxon>
        <taxon>Saccharospirillaceae</taxon>
        <taxon>Gynuella</taxon>
    </lineage>
</organism>
<accession>A0A0C5VJW3</accession>
<dbReference type="EMBL" id="CP007142">
    <property type="protein sequence ID" value="AJQ94962.1"/>
    <property type="molecule type" value="Genomic_DNA"/>
</dbReference>
<dbReference type="Proteomes" id="UP000032266">
    <property type="component" value="Chromosome"/>
</dbReference>
<reference evidence="9 10" key="1">
    <citation type="submission" date="2014-01" db="EMBL/GenBank/DDBJ databases">
        <title>Full genme sequencing of cellulolytic bacterium Gynuella sunshinyii YC6258T gen. nov., sp. nov.</title>
        <authorList>
            <person name="Khan H."/>
            <person name="Chung E.J."/>
            <person name="Chung Y.R."/>
        </authorList>
    </citation>
    <scope>NUCLEOTIDE SEQUENCE [LARGE SCALE GENOMIC DNA]</scope>
    <source>
        <strain evidence="9 10">YC6258</strain>
    </source>
</reference>
<dbReference type="CDD" id="cd01400">
    <property type="entry name" value="6PGL"/>
    <property type="match status" value="1"/>
</dbReference>
<dbReference type="PANTHER" id="PTHR11054">
    <property type="entry name" value="6-PHOSPHOGLUCONOLACTONASE"/>
    <property type="match status" value="1"/>
</dbReference>
<evidence type="ECO:0000313" key="10">
    <source>
        <dbReference type="Proteomes" id="UP000032266"/>
    </source>
</evidence>
<dbReference type="AlphaFoldDB" id="A0A0C5VJW3"/>
<dbReference type="PATRIC" id="fig|1445510.3.peg.2894"/>
<keyword evidence="10" id="KW-1185">Reference proteome</keyword>
<dbReference type="GO" id="GO:0006098">
    <property type="term" value="P:pentose-phosphate shunt"/>
    <property type="evidence" value="ECO:0007669"/>
    <property type="project" value="UniProtKB-UniPathway"/>
</dbReference>
<dbReference type="InterPro" id="IPR039104">
    <property type="entry name" value="6PGL"/>
</dbReference>
<gene>
    <name evidence="7" type="primary">pgl</name>
    <name evidence="9" type="ORF">YC6258_02924</name>
</gene>
<dbReference type="EC" id="3.1.1.31" evidence="5 7"/>
<dbReference type="NCBIfam" id="TIGR01198">
    <property type="entry name" value="pgl"/>
    <property type="match status" value="1"/>
</dbReference>
<dbReference type="Gene3D" id="3.40.50.1360">
    <property type="match status" value="1"/>
</dbReference>
<dbReference type="GO" id="GO:0017057">
    <property type="term" value="F:6-phosphogluconolactonase activity"/>
    <property type="evidence" value="ECO:0007669"/>
    <property type="project" value="UniProtKB-UniRule"/>
</dbReference>
<evidence type="ECO:0000256" key="4">
    <source>
        <dbReference type="ARBA" id="ARBA00010662"/>
    </source>
</evidence>
<protein>
    <recommendedName>
        <fullName evidence="6 7">6-phosphogluconolactonase</fullName>
        <shortName evidence="7">6PGL</shortName>
        <ecNumber evidence="5 7">3.1.1.31</ecNumber>
    </recommendedName>
</protein>
<dbReference type="GO" id="GO:0016853">
    <property type="term" value="F:isomerase activity"/>
    <property type="evidence" value="ECO:0007669"/>
    <property type="project" value="UniProtKB-KW"/>
</dbReference>
<dbReference type="RefSeq" id="WP_044617376.1">
    <property type="nucleotide sequence ID" value="NZ_CP007142.1"/>
</dbReference>
<evidence type="ECO:0000256" key="1">
    <source>
        <dbReference type="ARBA" id="ARBA00000832"/>
    </source>
</evidence>